<dbReference type="InterPro" id="IPR029058">
    <property type="entry name" value="AB_hydrolase_fold"/>
</dbReference>
<dbReference type="RefSeq" id="WP_070320144.1">
    <property type="nucleotide sequence ID" value="NZ_JAUSVM010000001.1"/>
</dbReference>
<dbReference type="InterPro" id="IPR050583">
    <property type="entry name" value="Mycobacterial_A85_antigen"/>
</dbReference>
<keyword evidence="1" id="KW-0472">Membrane</keyword>
<dbReference type="InterPro" id="IPR000801">
    <property type="entry name" value="Esterase-like"/>
</dbReference>
<evidence type="ECO:0000256" key="1">
    <source>
        <dbReference type="SAM" id="Phobius"/>
    </source>
</evidence>
<sequence>MHVAILDRSWQGWAAVGAGALLAVVCVVALVRTVRRRRRRHHPAGLLAVTGGLLCLTLVAATGLLAVGVGTGYVSDWAGIATVGATVVGDAPDALAAGQPADPPTPTTATAGRTWDVTIPSHSRGVPDSDTYLYVPPGYSQDTGARYPVLYMMHGAPGTSADWFTAAHLDQVLDGLIDAGTIPPVVVVSPDLDLGAADEPVDMPAPGALHETFLVSDVVPWTDAHLRTVPDQPHRVIGGISAGGLGSLLVGLRHQSTFAGIVSLMPYLVPEAPALHASASALAANEPLEVIGRTTYSERLPVFVGVPSGDDVTEGHRIADALTQQGLPVQVGDYVGGHDWSTAQTMAPDAITWIVQQVGWTSPAPAGTATPAPSPTATAG</sequence>
<evidence type="ECO:0000313" key="2">
    <source>
        <dbReference type="EMBL" id="MDQ0424875.1"/>
    </source>
</evidence>
<protein>
    <submittedName>
        <fullName evidence="2">Enterochelin esterase-like enzyme</fullName>
    </submittedName>
</protein>
<keyword evidence="1" id="KW-1133">Transmembrane helix</keyword>
<name>A0ABU0GHM8_9CELL</name>
<dbReference type="SUPFAM" id="SSF53474">
    <property type="entry name" value="alpha/beta-Hydrolases"/>
    <property type="match status" value="1"/>
</dbReference>
<evidence type="ECO:0000313" key="3">
    <source>
        <dbReference type="Proteomes" id="UP001240250"/>
    </source>
</evidence>
<accession>A0ABU0GHM8</accession>
<keyword evidence="3" id="KW-1185">Reference proteome</keyword>
<gene>
    <name evidence="2" type="ORF">JO380_001256</name>
</gene>
<proteinExistence type="predicted"/>
<dbReference type="EMBL" id="JAUSVM010000001">
    <property type="protein sequence ID" value="MDQ0424875.1"/>
    <property type="molecule type" value="Genomic_DNA"/>
</dbReference>
<organism evidence="2 3">
    <name type="scientific">Cellulomonas iranensis</name>
    <dbReference type="NCBI Taxonomy" id="76862"/>
    <lineage>
        <taxon>Bacteria</taxon>
        <taxon>Bacillati</taxon>
        <taxon>Actinomycetota</taxon>
        <taxon>Actinomycetes</taxon>
        <taxon>Micrococcales</taxon>
        <taxon>Cellulomonadaceae</taxon>
        <taxon>Cellulomonas</taxon>
    </lineage>
</organism>
<dbReference type="Pfam" id="PF00756">
    <property type="entry name" value="Esterase"/>
    <property type="match status" value="1"/>
</dbReference>
<feature type="transmembrane region" description="Helical" evidence="1">
    <location>
        <begin position="46"/>
        <end position="67"/>
    </location>
</feature>
<dbReference type="Gene3D" id="3.40.50.1820">
    <property type="entry name" value="alpha/beta hydrolase"/>
    <property type="match status" value="1"/>
</dbReference>
<feature type="transmembrane region" description="Helical" evidence="1">
    <location>
        <begin position="12"/>
        <end position="34"/>
    </location>
</feature>
<reference evidence="2 3" key="1">
    <citation type="submission" date="2023-07" db="EMBL/GenBank/DDBJ databases">
        <title>Sequencing the genomes of 1000 actinobacteria strains.</title>
        <authorList>
            <person name="Klenk H.-P."/>
        </authorList>
    </citation>
    <scope>NUCLEOTIDE SEQUENCE [LARGE SCALE GENOMIC DNA]</scope>
    <source>
        <strain evidence="2 3">DSM 14785</strain>
    </source>
</reference>
<comment type="caution">
    <text evidence="2">The sequence shown here is derived from an EMBL/GenBank/DDBJ whole genome shotgun (WGS) entry which is preliminary data.</text>
</comment>
<dbReference type="PANTHER" id="PTHR48098">
    <property type="entry name" value="ENTEROCHELIN ESTERASE-RELATED"/>
    <property type="match status" value="1"/>
</dbReference>
<keyword evidence="1" id="KW-0812">Transmembrane</keyword>
<dbReference type="Proteomes" id="UP001240250">
    <property type="component" value="Unassembled WGS sequence"/>
</dbReference>